<dbReference type="PANTHER" id="PTHR37994:SF4">
    <property type="entry name" value="ER TRANSPORTER 6TM N-TERMINAL DOMAIN-CONTAINING PROTEIN-RELATED"/>
    <property type="match status" value="1"/>
</dbReference>
<dbReference type="EMBL" id="KZ678675">
    <property type="protein sequence ID" value="PSR77070.1"/>
    <property type="molecule type" value="Genomic_DNA"/>
</dbReference>
<feature type="transmembrane region" description="Helical" evidence="6">
    <location>
        <begin position="215"/>
        <end position="236"/>
    </location>
</feature>
<feature type="transmembrane region" description="Helical" evidence="6">
    <location>
        <begin position="789"/>
        <end position="809"/>
    </location>
</feature>
<evidence type="ECO:0000256" key="2">
    <source>
        <dbReference type="ARBA" id="ARBA00022692"/>
    </source>
</evidence>
<feature type="region of interest" description="Disordered" evidence="5">
    <location>
        <begin position="996"/>
        <end position="1060"/>
    </location>
</feature>
<feature type="compositionally biased region" description="Polar residues" evidence="5">
    <location>
        <begin position="1037"/>
        <end position="1053"/>
    </location>
</feature>
<evidence type="ECO:0000313" key="10">
    <source>
        <dbReference type="EMBL" id="PSR77070.1"/>
    </source>
</evidence>
<dbReference type="PANTHER" id="PTHR37994">
    <property type="entry name" value="ARAE_2_N DOMAIN-CONTAINING PROTEIN-RELATED"/>
    <property type="match status" value="1"/>
</dbReference>
<feature type="transmembrane region" description="Helical" evidence="6">
    <location>
        <begin position="51"/>
        <end position="72"/>
    </location>
</feature>
<evidence type="ECO:0000256" key="5">
    <source>
        <dbReference type="SAM" id="MobiDB-lite"/>
    </source>
</evidence>
<feature type="transmembrane region" description="Helical" evidence="6">
    <location>
        <begin position="186"/>
        <end position="203"/>
    </location>
</feature>
<gene>
    <name evidence="10" type="ORF">BD289DRAFT_378131</name>
</gene>
<dbReference type="Pfam" id="PF10337">
    <property type="entry name" value="ArAE_2_N"/>
    <property type="match status" value="1"/>
</dbReference>
<dbReference type="InterPro" id="IPR049453">
    <property type="entry name" value="Memb_transporter_dom"/>
</dbReference>
<proteinExistence type="predicted"/>
<dbReference type="Pfam" id="PF10334">
    <property type="entry name" value="BRE4"/>
    <property type="match status" value="1"/>
</dbReference>
<dbReference type="GO" id="GO:0016020">
    <property type="term" value="C:membrane"/>
    <property type="evidence" value="ECO:0007669"/>
    <property type="project" value="UniProtKB-SubCell"/>
</dbReference>
<feature type="domain" description="Integral membrane bound transporter" evidence="9">
    <location>
        <begin position="670"/>
        <end position="806"/>
    </location>
</feature>
<feature type="domain" description="Putative ER transporter 6TM N-terminal" evidence="8">
    <location>
        <begin position="55"/>
        <end position="373"/>
    </location>
</feature>
<feature type="domain" description="DUF2421" evidence="7">
    <location>
        <begin position="810"/>
        <end position="1109"/>
    </location>
</feature>
<feature type="transmembrane region" description="Helical" evidence="6">
    <location>
        <begin position="675"/>
        <end position="691"/>
    </location>
</feature>
<keyword evidence="2 6" id="KW-0812">Transmembrane</keyword>
<evidence type="ECO:0000256" key="1">
    <source>
        <dbReference type="ARBA" id="ARBA00004141"/>
    </source>
</evidence>
<evidence type="ECO:0000256" key="6">
    <source>
        <dbReference type="SAM" id="Phobius"/>
    </source>
</evidence>
<evidence type="ECO:0000256" key="3">
    <source>
        <dbReference type="ARBA" id="ARBA00022989"/>
    </source>
</evidence>
<feature type="region of interest" description="Disordered" evidence="5">
    <location>
        <begin position="1"/>
        <end position="36"/>
    </location>
</feature>
<feature type="compositionally biased region" description="Basic and acidic residues" evidence="5">
    <location>
        <begin position="285"/>
        <end position="303"/>
    </location>
</feature>
<feature type="transmembrane region" description="Helical" evidence="6">
    <location>
        <begin position="156"/>
        <end position="174"/>
    </location>
</feature>
<dbReference type="OrthoDB" id="2274698at2759"/>
<feature type="compositionally biased region" description="Low complexity" evidence="5">
    <location>
        <begin position="1004"/>
        <end position="1036"/>
    </location>
</feature>
<evidence type="ECO:0008006" key="12">
    <source>
        <dbReference type="Google" id="ProtNLM"/>
    </source>
</evidence>
<dbReference type="Pfam" id="PF13515">
    <property type="entry name" value="FUSC_2"/>
    <property type="match status" value="1"/>
</dbReference>
<organism evidence="10 11">
    <name type="scientific">Coniella lustricola</name>
    <dbReference type="NCBI Taxonomy" id="2025994"/>
    <lineage>
        <taxon>Eukaryota</taxon>
        <taxon>Fungi</taxon>
        <taxon>Dikarya</taxon>
        <taxon>Ascomycota</taxon>
        <taxon>Pezizomycotina</taxon>
        <taxon>Sordariomycetes</taxon>
        <taxon>Sordariomycetidae</taxon>
        <taxon>Diaporthales</taxon>
        <taxon>Schizoparmaceae</taxon>
        <taxon>Coniella</taxon>
    </lineage>
</organism>
<keyword evidence="4 6" id="KW-0472">Membrane</keyword>
<feature type="region of interest" description="Disordered" evidence="5">
    <location>
        <begin position="1144"/>
        <end position="1165"/>
    </location>
</feature>
<dbReference type="InterPro" id="IPR018823">
    <property type="entry name" value="ArAE_2_N"/>
</dbReference>
<dbReference type="InParanoid" id="A0A2T2ZUH2"/>
<feature type="transmembrane region" description="Helical" evidence="6">
    <location>
        <begin position="644"/>
        <end position="663"/>
    </location>
</feature>
<feature type="compositionally biased region" description="Polar residues" evidence="5">
    <location>
        <begin position="17"/>
        <end position="32"/>
    </location>
</feature>
<evidence type="ECO:0000259" key="7">
    <source>
        <dbReference type="Pfam" id="PF10334"/>
    </source>
</evidence>
<name>A0A2T2ZUH2_9PEZI</name>
<dbReference type="Proteomes" id="UP000241462">
    <property type="component" value="Unassembled WGS sequence"/>
</dbReference>
<keyword evidence="3 6" id="KW-1133">Transmembrane helix</keyword>
<accession>A0A2T2ZUH2</accession>
<evidence type="ECO:0000259" key="8">
    <source>
        <dbReference type="Pfam" id="PF10337"/>
    </source>
</evidence>
<sequence>MSAVPTATADPPPDANGQGQSSNAAEGPSAQTGPRPGLVARTMEKLGLTPILLMSMFKGSVAPIICISIYQAPAVQNLLTTIGYLSAIISILSLVVLPRGKFVQNLVLNLIATGIGAAMATLMVWSSVQARLHTSNLLELEQYIAEHGSAPYNSSQSAVCAVWLFCNIWAVNTVRAKFPAFNMPAIIYSIFINISGTFGPQFPTFATADAFVKKVLYAILIGLAIGAGSSLFVFPISTRQIVVKQMAGILGLSKKVIALEREYLQGLEKADMFTVEMTETSAGDPGKKSQKDSKKDRGPPLTKEQKNAMALRGVLGSLRELMGKTYADIKFAKRDVAFGYLTSKDFGRLFDLMRAFVIPMTGIGVIMDIFQKVGRERGWDGTEGLSEEEQVIGGFVREAASKADSQRIWNDIMLQLHEPFEILSGALIEGIDHAGILLHQFPRRKAQKKVATSSKSNVDVEESGGELFPGDVGYSKVLQRKVDLFNSRKGEILRIWAKDKGLLRNGKFENWDEKAVQQLDRRHNDQIQLFVVLYLEKLMQATGDAIMEFVTFAEDKHRDGSILKKHLIVPTMRQVKKWIISLFNDDDGHAEDAPDVLERGGHVVFVGEGWLHKKDPEHLPPANAFEKVGHSIRMILRHFGSAESFFGLRVAFATMSIGIVAFLEASQKFFVEQRLVWALIIIAIGMTQTSGQSIFGFLARIGGTAIAMINCYIIWYIVDTKLPGVLVFLWLFTFVEFYFFFKFPRVVPMTIITIVTQYLIIGYELQVQALGVTAAAASGQAYYPLYELAPYRLATIAGASLLAFFWTVFPRPLTDGTWLRRDISATLYLLANYSSVIYTNMNMNMTEDLGSRDVPGTAAHSLLKVRRKLFGKLSLLIPSIQAHTNFQNFEPNLGGKFPTAHYQDLIQRCTRLVNYFTLMSYVLTYSPLEVANESDRAWARALSEVLDKVNPVHTQILSTLTLLSNALMSGQSLPPFISLPQPYELTRRLLTTPISRPQDGNFFDSSNNYNNRTNNADDTTGSPLSSETSGSSTGTSQHQQYVQAKISSNETASQQEQNQNQQDLEMWNLLDARNMEQTGYTEFAVLQVASTLVLSELHGLVATTKKLVGTVDFSFRVHHDGIDGPAESSLENAIERTRTWASMAAAEGPRRRNTGISSGEKGKRA</sequence>
<comment type="subcellular location">
    <subcellularLocation>
        <location evidence="1">Membrane</location>
        <topology evidence="1">Multi-pass membrane protein</topology>
    </subcellularLocation>
</comment>
<feature type="transmembrane region" description="Helical" evidence="6">
    <location>
        <begin position="78"/>
        <end position="97"/>
    </location>
</feature>
<evidence type="ECO:0000256" key="4">
    <source>
        <dbReference type="ARBA" id="ARBA00023136"/>
    </source>
</evidence>
<evidence type="ECO:0000259" key="9">
    <source>
        <dbReference type="Pfam" id="PF13515"/>
    </source>
</evidence>
<dbReference type="InterPro" id="IPR018820">
    <property type="entry name" value="BRE4-related_DUF2421"/>
</dbReference>
<protein>
    <recommendedName>
        <fullName evidence="12">ER transporter 6TM N-terminal domain-containing protein</fullName>
    </recommendedName>
</protein>
<feature type="region of interest" description="Disordered" evidence="5">
    <location>
        <begin position="279"/>
        <end position="303"/>
    </location>
</feature>
<evidence type="ECO:0000313" key="11">
    <source>
        <dbReference type="Proteomes" id="UP000241462"/>
    </source>
</evidence>
<reference evidence="10 11" key="1">
    <citation type="journal article" date="2018" name="Mycol. Prog.">
        <title>Coniella lustricola, a new species from submerged detritus.</title>
        <authorList>
            <person name="Raudabaugh D.B."/>
            <person name="Iturriaga T."/>
            <person name="Carver A."/>
            <person name="Mondo S."/>
            <person name="Pangilinan J."/>
            <person name="Lipzen A."/>
            <person name="He G."/>
            <person name="Amirebrahimi M."/>
            <person name="Grigoriev I.V."/>
            <person name="Miller A.N."/>
        </authorList>
    </citation>
    <scope>NUCLEOTIDE SEQUENCE [LARGE SCALE GENOMIC DNA]</scope>
    <source>
        <strain evidence="10 11">B22-T-1</strain>
    </source>
</reference>
<dbReference type="AlphaFoldDB" id="A0A2T2ZUH2"/>
<feature type="transmembrane region" description="Helical" evidence="6">
    <location>
        <begin position="106"/>
        <end position="128"/>
    </location>
</feature>
<keyword evidence="11" id="KW-1185">Reference proteome</keyword>
<dbReference type="STRING" id="2025994.A0A2T2ZUH2"/>